<dbReference type="AlphaFoldDB" id="A0A024W930"/>
<reference evidence="2 3" key="1">
    <citation type="submission" date="2013-02" db="EMBL/GenBank/DDBJ databases">
        <title>The Genome Annotation of Plasmodium falciparum Tanzania (2000708).</title>
        <authorList>
            <consortium name="The Broad Institute Genome Sequencing Platform"/>
            <consortium name="The Broad Institute Genome Sequencing Center for Infectious Disease"/>
            <person name="Neafsey D."/>
            <person name="Hoffman S."/>
            <person name="Volkman S."/>
            <person name="Rosenthal P."/>
            <person name="Walker B."/>
            <person name="Young S.K."/>
            <person name="Zeng Q."/>
            <person name="Gargeya S."/>
            <person name="Fitzgerald M."/>
            <person name="Haas B."/>
            <person name="Abouelleil A."/>
            <person name="Allen A.W."/>
            <person name="Alvarado L."/>
            <person name="Arachchi H.M."/>
            <person name="Berlin A.M."/>
            <person name="Chapman S.B."/>
            <person name="Gainer-Dewar J."/>
            <person name="Goldberg J."/>
            <person name="Griggs A."/>
            <person name="Gujja S."/>
            <person name="Hansen M."/>
            <person name="Howarth C."/>
            <person name="Imamovic A."/>
            <person name="Ireland A."/>
            <person name="Larimer J."/>
            <person name="McCowan C."/>
            <person name="Murphy C."/>
            <person name="Pearson M."/>
            <person name="Poon T.W."/>
            <person name="Priest M."/>
            <person name="Roberts A."/>
            <person name="Saif S."/>
            <person name="Shea T."/>
            <person name="Sisk P."/>
            <person name="Sykes S."/>
            <person name="Wortman J."/>
            <person name="Nusbaum C."/>
            <person name="Birren B."/>
        </authorList>
    </citation>
    <scope>NUCLEOTIDE SEQUENCE [LARGE SCALE GENOMIC DNA]</scope>
    <source>
        <strain evidence="3">Tanzania (2000708)</strain>
    </source>
</reference>
<organism evidence="2 3">
    <name type="scientific">Plasmodium falciparum Tanzania</name>
    <name type="common">2000708</name>
    <dbReference type="NCBI Taxonomy" id="1036725"/>
    <lineage>
        <taxon>Eukaryota</taxon>
        <taxon>Sar</taxon>
        <taxon>Alveolata</taxon>
        <taxon>Apicomplexa</taxon>
        <taxon>Aconoidasida</taxon>
        <taxon>Haemosporida</taxon>
        <taxon>Plasmodiidae</taxon>
        <taxon>Plasmodium</taxon>
        <taxon>Plasmodium (Laverania)</taxon>
    </lineage>
</organism>
<accession>A0A024W930</accession>
<name>A0A024W930_PLAFA</name>
<reference evidence="2 3" key="2">
    <citation type="submission" date="2013-02" db="EMBL/GenBank/DDBJ databases">
        <title>The Genome Sequence of Plasmodium falciparum Tanzania (2000708).</title>
        <authorList>
            <consortium name="The Broad Institute Genome Sequencing Platform"/>
            <consortium name="The Broad Institute Genome Sequencing Center for Infectious Disease"/>
            <person name="Neafsey D."/>
            <person name="Cheeseman I."/>
            <person name="Volkman S."/>
            <person name="Adams J."/>
            <person name="Walker B."/>
            <person name="Young S.K."/>
            <person name="Zeng Q."/>
            <person name="Gargeya S."/>
            <person name="Fitzgerald M."/>
            <person name="Haas B."/>
            <person name="Abouelleil A."/>
            <person name="Alvarado L."/>
            <person name="Arachchi H.M."/>
            <person name="Berlin A.M."/>
            <person name="Chapman S.B."/>
            <person name="Dewar J."/>
            <person name="Goldberg J."/>
            <person name="Griggs A."/>
            <person name="Gujja S."/>
            <person name="Hansen M."/>
            <person name="Howarth C."/>
            <person name="Imamovic A."/>
            <person name="Larimer J."/>
            <person name="McCowan C."/>
            <person name="Murphy C."/>
            <person name="Neiman D."/>
            <person name="Pearson M."/>
            <person name="Priest M."/>
            <person name="Roberts A."/>
            <person name="Saif S."/>
            <person name="Shea T."/>
            <person name="Sisk P."/>
            <person name="Sykes S."/>
            <person name="Wortman J."/>
            <person name="Nusbaum C."/>
            <person name="Birren B."/>
        </authorList>
    </citation>
    <scope>NUCLEOTIDE SEQUENCE [LARGE SCALE GENOMIC DNA]</scope>
    <source>
        <strain evidence="3">Tanzania (2000708)</strain>
    </source>
</reference>
<evidence type="ECO:0000256" key="1">
    <source>
        <dbReference type="SAM" id="MobiDB-lite"/>
    </source>
</evidence>
<protein>
    <submittedName>
        <fullName evidence="2">Uncharacterized protein</fullName>
    </submittedName>
</protein>
<sequence length="64" mass="7846">MTLENYGSSFFSEPREEKKKKKERKYKISVILNGCYIFRLEYSLIQRNVIRKKKLFKHKKCKIT</sequence>
<feature type="compositionally biased region" description="Polar residues" evidence="1">
    <location>
        <begin position="1"/>
        <end position="11"/>
    </location>
</feature>
<proteinExistence type="predicted"/>
<dbReference type="Proteomes" id="UP000030708">
    <property type="component" value="Unassembled WGS sequence"/>
</dbReference>
<evidence type="ECO:0000313" key="2">
    <source>
        <dbReference type="EMBL" id="ETW37010.1"/>
    </source>
</evidence>
<feature type="region of interest" description="Disordered" evidence="1">
    <location>
        <begin position="1"/>
        <end position="22"/>
    </location>
</feature>
<evidence type="ECO:0000313" key="3">
    <source>
        <dbReference type="Proteomes" id="UP000030708"/>
    </source>
</evidence>
<gene>
    <name evidence="2" type="ORF">PFTANZ_02309</name>
</gene>
<dbReference type="EMBL" id="KI926394">
    <property type="protein sequence ID" value="ETW37010.1"/>
    <property type="molecule type" value="Genomic_DNA"/>
</dbReference>